<dbReference type="Pfam" id="PF01381">
    <property type="entry name" value="HTH_3"/>
    <property type="match status" value="1"/>
</dbReference>
<proteinExistence type="predicted"/>
<dbReference type="RefSeq" id="WP_428832454.1">
    <property type="nucleotide sequence ID" value="NZ_BAABIB010000043.1"/>
</dbReference>
<dbReference type="Proteomes" id="UP001500192">
    <property type="component" value="Unassembled WGS sequence"/>
</dbReference>
<keyword evidence="3" id="KW-1185">Reference proteome</keyword>
<evidence type="ECO:0000259" key="1">
    <source>
        <dbReference type="PROSITE" id="PS50943"/>
    </source>
</evidence>
<gene>
    <name evidence="2" type="ORF">GCM10023214_15780</name>
</gene>
<evidence type="ECO:0000313" key="3">
    <source>
        <dbReference type="Proteomes" id="UP001500192"/>
    </source>
</evidence>
<accession>A0ABP9Q5J0</accession>
<dbReference type="SUPFAM" id="SSF47413">
    <property type="entry name" value="lambda repressor-like DNA-binding domains"/>
    <property type="match status" value="1"/>
</dbReference>
<dbReference type="PROSITE" id="PS50943">
    <property type="entry name" value="HTH_CROC1"/>
    <property type="match status" value="1"/>
</dbReference>
<organism evidence="2 3">
    <name type="scientific">Amycolatopsis dongchuanensis</name>
    <dbReference type="NCBI Taxonomy" id="1070866"/>
    <lineage>
        <taxon>Bacteria</taxon>
        <taxon>Bacillati</taxon>
        <taxon>Actinomycetota</taxon>
        <taxon>Actinomycetes</taxon>
        <taxon>Pseudonocardiales</taxon>
        <taxon>Pseudonocardiaceae</taxon>
        <taxon>Amycolatopsis</taxon>
    </lineage>
</organism>
<protein>
    <recommendedName>
        <fullName evidence="1">HTH cro/C1-type domain-containing protein</fullName>
    </recommendedName>
</protein>
<dbReference type="Gene3D" id="1.10.260.40">
    <property type="entry name" value="lambda repressor-like DNA-binding domains"/>
    <property type="match status" value="1"/>
</dbReference>
<dbReference type="EMBL" id="BAABIB010000043">
    <property type="protein sequence ID" value="GAA5156989.1"/>
    <property type="molecule type" value="Genomic_DNA"/>
</dbReference>
<evidence type="ECO:0000313" key="2">
    <source>
        <dbReference type="EMBL" id="GAA5156989.1"/>
    </source>
</evidence>
<feature type="domain" description="HTH cro/C1-type" evidence="1">
    <location>
        <begin position="29"/>
        <end position="70"/>
    </location>
</feature>
<dbReference type="InterPro" id="IPR010982">
    <property type="entry name" value="Lambda_DNA-bd_dom_sf"/>
</dbReference>
<sequence>MHTPAPVETPKVTERLRELVTESGLAGVEFARRVGVSHQSLHLYLRGYRVPRAATAQRIADACGVEVAWLLGGDA</sequence>
<dbReference type="CDD" id="cd00093">
    <property type="entry name" value="HTH_XRE"/>
    <property type="match status" value="1"/>
</dbReference>
<dbReference type="InterPro" id="IPR001387">
    <property type="entry name" value="Cro/C1-type_HTH"/>
</dbReference>
<comment type="caution">
    <text evidence="2">The sequence shown here is derived from an EMBL/GenBank/DDBJ whole genome shotgun (WGS) entry which is preliminary data.</text>
</comment>
<name>A0ABP9Q5J0_9PSEU</name>
<reference evidence="3" key="1">
    <citation type="journal article" date="2019" name="Int. J. Syst. Evol. Microbiol.">
        <title>The Global Catalogue of Microorganisms (GCM) 10K type strain sequencing project: providing services to taxonomists for standard genome sequencing and annotation.</title>
        <authorList>
            <consortium name="The Broad Institute Genomics Platform"/>
            <consortium name="The Broad Institute Genome Sequencing Center for Infectious Disease"/>
            <person name="Wu L."/>
            <person name="Ma J."/>
        </authorList>
    </citation>
    <scope>NUCLEOTIDE SEQUENCE [LARGE SCALE GENOMIC DNA]</scope>
    <source>
        <strain evidence="3">JCM 18054</strain>
    </source>
</reference>
<dbReference type="SMART" id="SM00530">
    <property type="entry name" value="HTH_XRE"/>
    <property type="match status" value="1"/>
</dbReference>